<evidence type="ECO:0000259" key="4">
    <source>
        <dbReference type="Pfam" id="PF07731"/>
    </source>
</evidence>
<keyword evidence="3" id="KW-0186">Copper</keyword>
<evidence type="ECO:0000313" key="6">
    <source>
        <dbReference type="EMBL" id="KMT22532.1"/>
    </source>
</evidence>
<name>A0A0J8D9M1_CLOCY</name>
<gene>
    <name evidence="6" type="ORF">CLCY_10c00770</name>
</gene>
<dbReference type="STRING" id="1121307.CLCY_10c00770"/>
<dbReference type="GO" id="GO:0005507">
    <property type="term" value="F:copper ion binding"/>
    <property type="evidence" value="ECO:0007669"/>
    <property type="project" value="InterPro"/>
</dbReference>
<dbReference type="PATRIC" id="fig|1121307.3.peg.81"/>
<reference evidence="6 7" key="1">
    <citation type="submission" date="2015-06" db="EMBL/GenBank/DDBJ databases">
        <title>Draft genome sequence of the purine-degrading Clostridium cylindrosporum HC-1 (DSM 605).</title>
        <authorList>
            <person name="Poehlein A."/>
            <person name="Schiel-Bengelsdorf B."/>
            <person name="Bengelsdorf F."/>
            <person name="Daniel R."/>
            <person name="Duerre P."/>
        </authorList>
    </citation>
    <scope>NUCLEOTIDE SEQUENCE [LARGE SCALE GENOMIC DNA]</scope>
    <source>
        <strain evidence="6 7">DSM 605</strain>
    </source>
</reference>
<feature type="domain" description="Plastocyanin-like" evidence="5">
    <location>
        <begin position="39"/>
        <end position="141"/>
    </location>
</feature>
<organism evidence="6 7">
    <name type="scientific">Clostridium cylindrosporum DSM 605</name>
    <dbReference type="NCBI Taxonomy" id="1121307"/>
    <lineage>
        <taxon>Bacteria</taxon>
        <taxon>Bacillati</taxon>
        <taxon>Bacillota</taxon>
        <taxon>Clostridia</taxon>
        <taxon>Eubacteriales</taxon>
        <taxon>Clostridiaceae</taxon>
        <taxon>Clostridium</taxon>
    </lineage>
</organism>
<evidence type="ECO:0000256" key="1">
    <source>
        <dbReference type="ARBA" id="ARBA00022723"/>
    </source>
</evidence>
<dbReference type="InterPro" id="IPR011707">
    <property type="entry name" value="Cu-oxidase-like_N"/>
</dbReference>
<protein>
    <submittedName>
        <fullName evidence="6">Multicopper oxidase, type 3</fullName>
    </submittedName>
</protein>
<feature type="domain" description="Plastocyanin-like" evidence="4">
    <location>
        <begin position="184"/>
        <end position="285"/>
    </location>
</feature>
<dbReference type="GO" id="GO:0016491">
    <property type="term" value="F:oxidoreductase activity"/>
    <property type="evidence" value="ECO:0007669"/>
    <property type="project" value="UniProtKB-KW"/>
</dbReference>
<dbReference type="InterPro" id="IPR011706">
    <property type="entry name" value="Cu-oxidase_C"/>
</dbReference>
<keyword evidence="7" id="KW-1185">Reference proteome</keyword>
<dbReference type="InterPro" id="IPR008972">
    <property type="entry name" value="Cupredoxin"/>
</dbReference>
<dbReference type="Proteomes" id="UP000036756">
    <property type="component" value="Unassembled WGS sequence"/>
</dbReference>
<evidence type="ECO:0000256" key="3">
    <source>
        <dbReference type="ARBA" id="ARBA00023008"/>
    </source>
</evidence>
<dbReference type="InterPro" id="IPR045087">
    <property type="entry name" value="Cu-oxidase_fam"/>
</dbReference>
<evidence type="ECO:0000259" key="5">
    <source>
        <dbReference type="Pfam" id="PF07732"/>
    </source>
</evidence>
<dbReference type="Gene3D" id="2.60.40.420">
    <property type="entry name" value="Cupredoxins - blue copper proteins"/>
    <property type="match status" value="2"/>
</dbReference>
<proteinExistence type="predicted"/>
<dbReference type="Pfam" id="PF07732">
    <property type="entry name" value="Cu-oxidase_3"/>
    <property type="match status" value="1"/>
</dbReference>
<dbReference type="SUPFAM" id="SSF49503">
    <property type="entry name" value="Cupredoxins"/>
    <property type="match status" value="2"/>
</dbReference>
<dbReference type="Pfam" id="PF07731">
    <property type="entry name" value="Cu-oxidase_2"/>
    <property type="match status" value="1"/>
</dbReference>
<evidence type="ECO:0000256" key="2">
    <source>
        <dbReference type="ARBA" id="ARBA00023002"/>
    </source>
</evidence>
<dbReference type="CDD" id="cd04202">
    <property type="entry name" value="CuRO_D2_2dMcoN_like"/>
    <property type="match status" value="1"/>
</dbReference>
<keyword evidence="1" id="KW-0479">Metal-binding</keyword>
<dbReference type="EMBL" id="LFVU01000007">
    <property type="protein sequence ID" value="KMT22532.1"/>
    <property type="molecule type" value="Genomic_DNA"/>
</dbReference>
<sequence length="301" mass="33868">MVVTPDIYSLKYTMSKGVKYFELVAEPVNQEILPGVFIKGWGYNGSIPGPTIKVYPGDYVNIRVYNHLPEATSIHWHGLDVPNVMDGVPDVEPSPRIEPGHYFDYRFKVINPPGTHMYHSHVNVVKQDMLGLLGGFVILDPGDKESHKCVDKDYLLLMQEWSLVGPKKGEKVKPGVYELNPFTNEFNMFTINGKSFPAVTPMPINYGDIVRLRFGAIQINHHPMHLHGHQFQVEKADGNPIDPNNRILKNTILVASGETWDVLFKADNPGTWPIHCHISHHIANNFTEGVGGMFSTLVYQS</sequence>
<comment type="caution">
    <text evidence="6">The sequence shown here is derived from an EMBL/GenBank/DDBJ whole genome shotgun (WGS) entry which is preliminary data.</text>
</comment>
<accession>A0A0J8D9M1</accession>
<evidence type="ECO:0000313" key="7">
    <source>
        <dbReference type="Proteomes" id="UP000036756"/>
    </source>
</evidence>
<dbReference type="PANTHER" id="PTHR11709">
    <property type="entry name" value="MULTI-COPPER OXIDASE"/>
    <property type="match status" value="1"/>
</dbReference>
<dbReference type="OrthoDB" id="9757546at2"/>
<dbReference type="PANTHER" id="PTHR11709:SF394">
    <property type="entry name" value="FI03373P-RELATED"/>
    <property type="match status" value="1"/>
</dbReference>
<dbReference type="CDD" id="cd13860">
    <property type="entry name" value="CuRO_1_2dMco_1"/>
    <property type="match status" value="1"/>
</dbReference>
<keyword evidence="2" id="KW-0560">Oxidoreductase</keyword>
<dbReference type="AlphaFoldDB" id="A0A0J8D9M1"/>
<dbReference type="RefSeq" id="WP_048569947.1">
    <property type="nucleotide sequence ID" value="NZ_LFVU01000007.1"/>
</dbReference>